<name>A0A2U3PG46_9MYCO</name>
<accession>A0A2U3PG46</accession>
<keyword evidence="2" id="KW-1185">Reference proteome</keyword>
<sequence length="64" mass="6515">MFSVQQWGGSATPADSGVAPGKVSGFAARQFTMQLRLCRHASAHVAAPAWSSTALDATPLDAAG</sequence>
<dbReference type="Proteomes" id="UP000240424">
    <property type="component" value="Unassembled WGS sequence"/>
</dbReference>
<dbReference type="AlphaFoldDB" id="A0A2U3PG46"/>
<proteinExistence type="predicted"/>
<evidence type="ECO:0000313" key="1">
    <source>
        <dbReference type="EMBL" id="SPM42689.1"/>
    </source>
</evidence>
<protein>
    <submittedName>
        <fullName evidence="1">Mycobacterium numidiamassiliense ORFan</fullName>
    </submittedName>
</protein>
<gene>
    <name evidence="1" type="ORF">MNAB215_4909</name>
</gene>
<organism evidence="1 2">
    <name type="scientific">Mycobacterium numidiamassiliense</name>
    <dbReference type="NCBI Taxonomy" id="1841861"/>
    <lineage>
        <taxon>Bacteria</taxon>
        <taxon>Bacillati</taxon>
        <taxon>Actinomycetota</taxon>
        <taxon>Actinomycetes</taxon>
        <taxon>Mycobacteriales</taxon>
        <taxon>Mycobacteriaceae</taxon>
        <taxon>Mycobacterium</taxon>
    </lineage>
</organism>
<reference evidence="1 2" key="1">
    <citation type="submission" date="2017-01" db="EMBL/GenBank/DDBJ databases">
        <authorList>
            <consortium name="Urmite Genomes"/>
        </authorList>
    </citation>
    <scope>NUCLEOTIDE SEQUENCE [LARGE SCALE GENOMIC DNA]</scope>
    <source>
        <strain evidence="1 2">AB215</strain>
    </source>
</reference>
<evidence type="ECO:0000313" key="2">
    <source>
        <dbReference type="Proteomes" id="UP000240424"/>
    </source>
</evidence>
<dbReference type="EMBL" id="FUEZ01000004">
    <property type="protein sequence ID" value="SPM42689.1"/>
    <property type="molecule type" value="Genomic_DNA"/>
</dbReference>